<dbReference type="Pfam" id="PF16901">
    <property type="entry name" value="DAO_C"/>
    <property type="match status" value="1"/>
</dbReference>
<evidence type="ECO:0000259" key="8">
    <source>
        <dbReference type="Pfam" id="PF01266"/>
    </source>
</evidence>
<proteinExistence type="inferred from homology"/>
<dbReference type="PRINTS" id="PR01001">
    <property type="entry name" value="FADG3PDH"/>
</dbReference>
<dbReference type="PANTHER" id="PTHR11985">
    <property type="entry name" value="GLYCEROL-3-PHOSPHATE DEHYDROGENASE"/>
    <property type="match status" value="1"/>
</dbReference>
<dbReference type="PROSITE" id="PS00978">
    <property type="entry name" value="FAD_G3PDH_2"/>
    <property type="match status" value="1"/>
</dbReference>
<feature type="domain" description="FAD dependent oxidoreductase" evidence="8">
    <location>
        <begin position="84"/>
        <end position="451"/>
    </location>
</feature>
<comment type="catalytic activity">
    <reaction evidence="7">
        <text>a quinone + sn-glycerol 3-phosphate = dihydroxyacetone phosphate + a quinol</text>
        <dbReference type="Rhea" id="RHEA:18977"/>
        <dbReference type="ChEBI" id="CHEBI:24646"/>
        <dbReference type="ChEBI" id="CHEBI:57597"/>
        <dbReference type="ChEBI" id="CHEBI:57642"/>
        <dbReference type="ChEBI" id="CHEBI:132124"/>
        <dbReference type="EC" id="1.1.5.3"/>
    </reaction>
</comment>
<evidence type="ECO:0000256" key="5">
    <source>
        <dbReference type="ARBA" id="ARBA00022827"/>
    </source>
</evidence>
<evidence type="ECO:0000256" key="2">
    <source>
        <dbReference type="ARBA" id="ARBA00007330"/>
    </source>
</evidence>
<evidence type="ECO:0000256" key="4">
    <source>
        <dbReference type="ARBA" id="ARBA00022630"/>
    </source>
</evidence>
<dbReference type="EC" id="1.1.5.3" evidence="3 7"/>
<dbReference type="AlphaFoldDB" id="A0A7S2RW20"/>
<organism evidence="10">
    <name type="scientific">Mucochytrium quahogii</name>
    <dbReference type="NCBI Taxonomy" id="96639"/>
    <lineage>
        <taxon>Eukaryota</taxon>
        <taxon>Sar</taxon>
        <taxon>Stramenopiles</taxon>
        <taxon>Bigyra</taxon>
        <taxon>Labyrinthulomycetes</taxon>
        <taxon>Thraustochytrida</taxon>
        <taxon>Thraustochytriidae</taxon>
        <taxon>Mucochytrium</taxon>
    </lineage>
</organism>
<dbReference type="InterPro" id="IPR006076">
    <property type="entry name" value="FAD-dep_OxRdtase"/>
</dbReference>
<dbReference type="FunFam" id="1.10.8.870:FF:000010">
    <property type="entry name" value="Glycerol-3-phosphate dehydrogenase"/>
    <property type="match status" value="1"/>
</dbReference>
<keyword evidence="4 7" id="KW-0285">Flavoprotein</keyword>
<evidence type="ECO:0000259" key="9">
    <source>
        <dbReference type="Pfam" id="PF16901"/>
    </source>
</evidence>
<dbReference type="InterPro" id="IPR000447">
    <property type="entry name" value="G3P_DH_FAD-dep"/>
</dbReference>
<dbReference type="SUPFAM" id="SSF54373">
    <property type="entry name" value="FAD-linked reductases, C-terminal domain"/>
    <property type="match status" value="1"/>
</dbReference>
<dbReference type="Gene3D" id="3.30.9.10">
    <property type="entry name" value="D-Amino Acid Oxidase, subunit A, domain 2"/>
    <property type="match status" value="1"/>
</dbReference>
<evidence type="ECO:0000256" key="6">
    <source>
        <dbReference type="ARBA" id="ARBA00023002"/>
    </source>
</evidence>
<accession>A0A7S2RW20</accession>
<dbReference type="EMBL" id="HBHK01011998">
    <property type="protein sequence ID" value="CAD9682083.1"/>
    <property type="molecule type" value="Transcribed_RNA"/>
</dbReference>
<name>A0A7S2RW20_9STRA</name>
<dbReference type="InterPro" id="IPR031656">
    <property type="entry name" value="DAO_C"/>
</dbReference>
<evidence type="ECO:0000313" key="10">
    <source>
        <dbReference type="EMBL" id="CAD9682083.1"/>
    </source>
</evidence>
<dbReference type="GO" id="GO:0005739">
    <property type="term" value="C:mitochondrion"/>
    <property type="evidence" value="ECO:0007669"/>
    <property type="project" value="TreeGrafter"/>
</dbReference>
<feature type="domain" description="Alpha-glycerophosphate oxidase C-terminal" evidence="9">
    <location>
        <begin position="484"/>
        <end position="617"/>
    </location>
</feature>
<keyword evidence="5" id="KW-0274">FAD</keyword>
<dbReference type="InterPro" id="IPR038299">
    <property type="entry name" value="DAO_C_sf"/>
</dbReference>
<dbReference type="Gene3D" id="1.10.8.870">
    <property type="entry name" value="Alpha-glycerophosphate oxidase, cap domain"/>
    <property type="match status" value="1"/>
</dbReference>
<evidence type="ECO:0000256" key="1">
    <source>
        <dbReference type="ARBA" id="ARBA00001974"/>
    </source>
</evidence>
<dbReference type="PANTHER" id="PTHR11985:SF15">
    <property type="entry name" value="GLYCEROL-3-PHOSPHATE DEHYDROGENASE, MITOCHONDRIAL"/>
    <property type="match status" value="1"/>
</dbReference>
<protein>
    <recommendedName>
        <fullName evidence="3 7">Glycerol-3-phosphate dehydrogenase</fullName>
        <ecNumber evidence="3 7">1.1.5.3</ecNumber>
    </recommendedName>
</protein>
<dbReference type="GO" id="GO:0006072">
    <property type="term" value="P:glycerol-3-phosphate metabolic process"/>
    <property type="evidence" value="ECO:0007669"/>
    <property type="project" value="UniProtKB-UniRule"/>
</dbReference>
<reference evidence="10" key="1">
    <citation type="submission" date="2021-01" db="EMBL/GenBank/DDBJ databases">
        <authorList>
            <person name="Corre E."/>
            <person name="Pelletier E."/>
            <person name="Niang G."/>
            <person name="Scheremetjew M."/>
            <person name="Finn R."/>
            <person name="Kale V."/>
            <person name="Holt S."/>
            <person name="Cochrane G."/>
            <person name="Meng A."/>
            <person name="Brown T."/>
            <person name="Cohen L."/>
        </authorList>
    </citation>
    <scope>NUCLEOTIDE SEQUENCE</scope>
    <source>
        <strain evidence="10">NY070348D</strain>
    </source>
</reference>
<comment type="similarity">
    <text evidence="2 7">Belongs to the FAD-dependent glycerol-3-phosphate dehydrogenase family.</text>
</comment>
<dbReference type="GO" id="GO:0004368">
    <property type="term" value="F:glycerol-3-phosphate dehydrogenase (quinone) activity"/>
    <property type="evidence" value="ECO:0007669"/>
    <property type="project" value="UniProtKB-EC"/>
</dbReference>
<gene>
    <name evidence="10" type="ORF">QSP1433_LOCUS7553</name>
</gene>
<dbReference type="Pfam" id="PF01266">
    <property type="entry name" value="DAO"/>
    <property type="match status" value="1"/>
</dbReference>
<comment type="cofactor">
    <cofactor evidence="1 7">
        <name>FAD</name>
        <dbReference type="ChEBI" id="CHEBI:57692"/>
    </cofactor>
</comment>
<dbReference type="PROSITE" id="PS00977">
    <property type="entry name" value="FAD_G3PDH_1"/>
    <property type="match status" value="1"/>
</dbReference>
<dbReference type="Gene3D" id="3.50.50.60">
    <property type="entry name" value="FAD/NAD(P)-binding domain"/>
    <property type="match status" value="1"/>
</dbReference>
<keyword evidence="6 7" id="KW-0560">Oxidoreductase</keyword>
<evidence type="ECO:0000256" key="3">
    <source>
        <dbReference type="ARBA" id="ARBA00013029"/>
    </source>
</evidence>
<dbReference type="InterPro" id="IPR036188">
    <property type="entry name" value="FAD/NAD-bd_sf"/>
</dbReference>
<sequence>MHRRAVLGGGAAAGSALLGLSYAYSGSGSRDAGCEGAVARLRRRQTLGSTSTIPIACRDGTMVFPWSAPSRKENMKSLEEDKFDLLVIGGGCVGAGIALDAATRGLKVAIVEREDFAAGTSGRSTKLIHGGVRYLENAFKNLDYSQYLLVKEALAERKHMLTAAPYIARATPIMVPLEKWWTVPYYYVGTKVYDLVAGDSGVPSSMFFSKAQATYSFPMLNPDKLAGAIVYYDGQMNDTRYALLVLLTAAQAGATVANQVNVEQLIKNKETGDIQGAKVKDLQTGKEFNIRAHSVINATGPFSDAVRKMAYDENGEYVADKKEEGFNEIVVPAGGIHLVLPDHFCPSQMGLIVPETSDGRVLFFLPWEGGTLCGTTDSQTPLTMLPKATSDEVDFVLRESERYLNKRIRREDVLAAWCGIRPLIKDIHGKDTKAISREHVIEVNPGNMVTCGGGKWTTYRRMAQDAVDKLISVKPVLQTRSGPCVTEGMKLIGADRAGIVCEQKFDVVSVTLREDYGFDKDIAEHLTRNYGTRALQVAEIVKQGYANRQKNLHPKRLVSKYPILEAEVVFAVQHEYALSAVDVLARRTRLAFIDHDASVEALPNVITLMSKLLGWSRCKSKEETEKAMEFLDTMKCPERD</sequence>
<dbReference type="SUPFAM" id="SSF51905">
    <property type="entry name" value="FAD/NAD(P)-binding domain"/>
    <property type="match status" value="1"/>
</dbReference>
<evidence type="ECO:0000256" key="7">
    <source>
        <dbReference type="RuleBase" id="RU361217"/>
    </source>
</evidence>